<dbReference type="Proteomes" id="UP000000600">
    <property type="component" value="Unassembled WGS sequence"/>
</dbReference>
<gene>
    <name evidence="1" type="ORF">GSPATT00039195001</name>
</gene>
<dbReference type="KEGG" id="ptm:GSPATT00039195001"/>
<evidence type="ECO:0000313" key="2">
    <source>
        <dbReference type="Proteomes" id="UP000000600"/>
    </source>
</evidence>
<dbReference type="OrthoDB" id="305836at2759"/>
<name>A0D1Z4_PARTE</name>
<organism evidence="1 2">
    <name type="scientific">Paramecium tetraurelia</name>
    <dbReference type="NCBI Taxonomy" id="5888"/>
    <lineage>
        <taxon>Eukaryota</taxon>
        <taxon>Sar</taxon>
        <taxon>Alveolata</taxon>
        <taxon>Ciliophora</taxon>
        <taxon>Intramacronucleata</taxon>
        <taxon>Oligohymenophorea</taxon>
        <taxon>Peniculida</taxon>
        <taxon>Parameciidae</taxon>
        <taxon>Paramecium</taxon>
    </lineage>
</organism>
<dbReference type="EMBL" id="CT868262">
    <property type="protein sequence ID" value="CAK77061.1"/>
    <property type="molecule type" value="Genomic_DNA"/>
</dbReference>
<keyword evidence="2" id="KW-1185">Reference proteome</keyword>
<dbReference type="InParanoid" id="A0D1Z4"/>
<dbReference type="OMA" id="RDSCEII"/>
<evidence type="ECO:0000313" key="1">
    <source>
        <dbReference type="EMBL" id="CAK77061.1"/>
    </source>
</evidence>
<reference evidence="1 2" key="1">
    <citation type="journal article" date="2006" name="Nature">
        <title>Global trends of whole-genome duplications revealed by the ciliate Paramecium tetraurelia.</title>
        <authorList>
            <consortium name="Genoscope"/>
            <person name="Aury J.-M."/>
            <person name="Jaillon O."/>
            <person name="Duret L."/>
            <person name="Noel B."/>
            <person name="Jubin C."/>
            <person name="Porcel B.M."/>
            <person name="Segurens B."/>
            <person name="Daubin V."/>
            <person name="Anthouard V."/>
            <person name="Aiach N."/>
            <person name="Arnaiz O."/>
            <person name="Billaut A."/>
            <person name="Beisson J."/>
            <person name="Blanc I."/>
            <person name="Bouhouche K."/>
            <person name="Camara F."/>
            <person name="Duharcourt S."/>
            <person name="Guigo R."/>
            <person name="Gogendeau D."/>
            <person name="Katinka M."/>
            <person name="Keller A.-M."/>
            <person name="Kissmehl R."/>
            <person name="Klotz C."/>
            <person name="Koll F."/>
            <person name="Le Moue A."/>
            <person name="Lepere C."/>
            <person name="Malinsky S."/>
            <person name="Nowacki M."/>
            <person name="Nowak J.K."/>
            <person name="Plattner H."/>
            <person name="Poulain J."/>
            <person name="Ruiz F."/>
            <person name="Serrano V."/>
            <person name="Zagulski M."/>
            <person name="Dessen P."/>
            <person name="Betermier M."/>
            <person name="Weissenbach J."/>
            <person name="Scarpelli C."/>
            <person name="Schachter V."/>
            <person name="Sperling L."/>
            <person name="Meyer E."/>
            <person name="Cohen J."/>
            <person name="Wincker P."/>
        </authorList>
    </citation>
    <scope>NUCLEOTIDE SEQUENCE [LARGE SCALE GENOMIC DNA]</scope>
    <source>
        <strain evidence="1 2">Stock d4-2</strain>
    </source>
</reference>
<accession>A0D1Z4</accession>
<protein>
    <recommendedName>
        <fullName evidence="3">Cation channel family protein</fullName>
    </recommendedName>
</protein>
<dbReference type="GeneID" id="5030241"/>
<dbReference type="HOGENOM" id="CLU_115184_0_0_1"/>
<proteinExistence type="predicted"/>
<dbReference type="AlphaFoldDB" id="A0D1Z4"/>
<dbReference type="RefSeq" id="XP_001444458.1">
    <property type="nucleotide sequence ID" value="XM_001444421.1"/>
</dbReference>
<evidence type="ECO:0008006" key="3">
    <source>
        <dbReference type="Google" id="ProtNLM"/>
    </source>
</evidence>
<sequence>MGSSCCQAQGDDKIELQQQEKIRLKSKASILNKNSNLSSTDQNKENERIQSYQNNGSLMIDDTGKEYNRIAASSLEIQELTGDMDRVDSIQLTENAVKDKPIMRDSCEVISLGSKKTILKKETKYSLFRIKANFNQNQKKVRFDEVYTNTQMVQIDSYKLSQQNFTNLYECIKNQKQQVENIVPLFHLLFLFYIQVRRFIQTIFMYNQ</sequence>